<dbReference type="Proteomes" id="UP000000787">
    <property type="component" value="Chromosome"/>
</dbReference>
<reference evidence="1 2" key="1">
    <citation type="journal article" date="2011" name="Stand. Genomic Sci.">
        <title>Complete genome sequence of the filamentous gliding predatory bacterium Herpetosiphon aurantiacus type strain (114-95(T)).</title>
        <authorList>
            <person name="Kiss H."/>
            <person name="Nett M."/>
            <person name="Domin N."/>
            <person name="Martin K."/>
            <person name="Maresca J.A."/>
            <person name="Copeland A."/>
            <person name="Lapidus A."/>
            <person name="Lucas S."/>
            <person name="Berry K.W."/>
            <person name="Glavina Del Rio T."/>
            <person name="Dalin E."/>
            <person name="Tice H."/>
            <person name="Pitluck S."/>
            <person name="Richardson P."/>
            <person name="Bruce D."/>
            <person name="Goodwin L."/>
            <person name="Han C."/>
            <person name="Detter J.C."/>
            <person name="Schmutz J."/>
            <person name="Brettin T."/>
            <person name="Land M."/>
            <person name="Hauser L."/>
            <person name="Kyrpides N.C."/>
            <person name="Ivanova N."/>
            <person name="Goker M."/>
            <person name="Woyke T."/>
            <person name="Klenk H.P."/>
            <person name="Bryant D.A."/>
        </authorList>
    </citation>
    <scope>NUCLEOTIDE SEQUENCE [LARGE SCALE GENOMIC DNA]</scope>
    <source>
        <strain evidence="2">ATCC 23779 / DSM 785 / 114-95</strain>
    </source>
</reference>
<protein>
    <recommendedName>
        <fullName evidence="3">DUF1877 family protein</fullName>
    </recommendedName>
</protein>
<dbReference type="AlphaFoldDB" id="A9AX05"/>
<name>A9AX05_HERA2</name>
<dbReference type="BioCyc" id="HAUR316274:GHYA-2201-MONOMER"/>
<dbReference type="HOGENOM" id="CLU_1439272_0_0_0"/>
<dbReference type="STRING" id="316274.Haur_2173"/>
<sequence>MGVRQSFVRITAEQLAELEQIAIEHSSLSYAEISPQLYQVLDRRSHLQQYTMVPLDKLSPEQAYYKFTIEKSYWSLLEDLMVQLIRDQVVDWWPIHEDYPVHIGDLWPCYSYIYLIFHHELAPLLDLLQHVPYEQLKQAFDADFAEFTDMTVEEKQGVYNVVLSCLDSIRIMAQQAHAANESIIWYIS</sequence>
<dbReference type="EMBL" id="CP000875">
    <property type="protein sequence ID" value="ABX04813.1"/>
    <property type="molecule type" value="Genomic_DNA"/>
</dbReference>
<organism evidence="1 2">
    <name type="scientific">Herpetosiphon aurantiacus (strain ATCC 23779 / DSM 785 / 114-95)</name>
    <dbReference type="NCBI Taxonomy" id="316274"/>
    <lineage>
        <taxon>Bacteria</taxon>
        <taxon>Bacillati</taxon>
        <taxon>Chloroflexota</taxon>
        <taxon>Chloroflexia</taxon>
        <taxon>Herpetosiphonales</taxon>
        <taxon>Herpetosiphonaceae</taxon>
        <taxon>Herpetosiphon</taxon>
    </lineage>
</organism>
<proteinExistence type="predicted"/>
<evidence type="ECO:0000313" key="1">
    <source>
        <dbReference type="EMBL" id="ABX04813.1"/>
    </source>
</evidence>
<gene>
    <name evidence="1" type="ordered locus">Haur_2173</name>
</gene>
<dbReference type="KEGG" id="hau:Haur_2173"/>
<accession>A9AX05</accession>
<evidence type="ECO:0000313" key="2">
    <source>
        <dbReference type="Proteomes" id="UP000000787"/>
    </source>
</evidence>
<evidence type="ECO:0008006" key="3">
    <source>
        <dbReference type="Google" id="ProtNLM"/>
    </source>
</evidence>
<keyword evidence="2" id="KW-1185">Reference proteome</keyword>
<dbReference type="InParanoid" id="A9AX05"/>